<dbReference type="SMART" id="SM00490">
    <property type="entry name" value="HELICc"/>
    <property type="match status" value="1"/>
</dbReference>
<dbReference type="RefSeq" id="XP_070890865.1">
    <property type="nucleotide sequence ID" value="XM_071035614.1"/>
</dbReference>
<comment type="catalytic activity">
    <reaction evidence="6 8">
        <text>ATP + H2O = ADP + phosphate + H(+)</text>
        <dbReference type="Rhea" id="RHEA:13065"/>
        <dbReference type="ChEBI" id="CHEBI:15377"/>
        <dbReference type="ChEBI" id="CHEBI:15378"/>
        <dbReference type="ChEBI" id="CHEBI:30616"/>
        <dbReference type="ChEBI" id="CHEBI:43474"/>
        <dbReference type="ChEBI" id="CHEBI:456216"/>
        <dbReference type="EC" id="3.6.4.13"/>
    </reaction>
</comment>
<evidence type="ECO:0000313" key="12">
    <source>
        <dbReference type="EMBL" id="KAL2871886.1"/>
    </source>
</evidence>
<evidence type="ECO:0000259" key="11">
    <source>
        <dbReference type="PROSITE" id="PS51194"/>
    </source>
</evidence>
<protein>
    <recommendedName>
        <fullName evidence="8">ATP-dependent RNA helicase</fullName>
        <ecNumber evidence="8">3.6.4.13</ecNumber>
    </recommendedName>
</protein>
<dbReference type="PROSITE" id="PS51194">
    <property type="entry name" value="HELICASE_CTER"/>
    <property type="match status" value="1"/>
</dbReference>
<dbReference type="InterPro" id="IPR000629">
    <property type="entry name" value="RNA-helicase_DEAD-box_CS"/>
</dbReference>
<comment type="caution">
    <text evidence="12">The sequence shown here is derived from an EMBL/GenBank/DDBJ whole genome shotgun (WGS) entry which is preliminary data.</text>
</comment>
<reference evidence="12 13" key="1">
    <citation type="submission" date="2024-07" db="EMBL/GenBank/DDBJ databases">
        <title>Section-level genome sequencing and comparative genomics of Aspergillus sections Usti and Cavernicolus.</title>
        <authorList>
            <consortium name="Lawrence Berkeley National Laboratory"/>
            <person name="Nybo J.L."/>
            <person name="Vesth T.C."/>
            <person name="Theobald S."/>
            <person name="Frisvad J.C."/>
            <person name="Larsen T.O."/>
            <person name="Kjaerboelling I."/>
            <person name="Rothschild-Mancinelli K."/>
            <person name="Lyhne E.K."/>
            <person name="Kogle M.E."/>
            <person name="Barry K."/>
            <person name="Clum A."/>
            <person name="Na H."/>
            <person name="Ledsgaard L."/>
            <person name="Lin J."/>
            <person name="Lipzen A."/>
            <person name="Kuo A."/>
            <person name="Riley R."/>
            <person name="Mondo S."/>
            <person name="Labutti K."/>
            <person name="Haridas S."/>
            <person name="Pangalinan J."/>
            <person name="Salamov A.A."/>
            <person name="Simmons B.A."/>
            <person name="Magnuson J.K."/>
            <person name="Chen J."/>
            <person name="Drula E."/>
            <person name="Henrissat B."/>
            <person name="Wiebenga A."/>
            <person name="Lubbers R.J."/>
            <person name="Gomes A.C."/>
            <person name="Macurrencykelacurrency M.R."/>
            <person name="Stajich J."/>
            <person name="Grigoriev I.V."/>
            <person name="Mortensen U.H."/>
            <person name="De Vries R.P."/>
            <person name="Baker S.E."/>
            <person name="Andersen M.R."/>
        </authorList>
    </citation>
    <scope>NUCLEOTIDE SEQUENCE [LARGE SCALE GENOMIC DNA]</scope>
    <source>
        <strain evidence="12 13">CBS 449.75</strain>
    </source>
</reference>
<dbReference type="InterPro" id="IPR027417">
    <property type="entry name" value="P-loop_NTPase"/>
</dbReference>
<feature type="compositionally biased region" description="Gly residues" evidence="9">
    <location>
        <begin position="606"/>
        <end position="616"/>
    </location>
</feature>
<evidence type="ECO:0000256" key="6">
    <source>
        <dbReference type="ARBA" id="ARBA00047984"/>
    </source>
</evidence>
<gene>
    <name evidence="12" type="ORF">BJX67DRAFT_91100</name>
</gene>
<proteinExistence type="inferred from homology"/>
<evidence type="ECO:0000256" key="9">
    <source>
        <dbReference type="SAM" id="MobiDB-lite"/>
    </source>
</evidence>
<dbReference type="Gene3D" id="3.40.50.300">
    <property type="entry name" value="P-loop containing nucleotide triphosphate hydrolases"/>
    <property type="match status" value="2"/>
</dbReference>
<comment type="similarity">
    <text evidence="7">Belongs to the DEAD box helicase family.</text>
</comment>
<dbReference type="Pfam" id="PF00271">
    <property type="entry name" value="Helicase_C"/>
    <property type="match status" value="1"/>
</dbReference>
<dbReference type="PROSITE" id="PS51192">
    <property type="entry name" value="HELICASE_ATP_BIND_1"/>
    <property type="match status" value="1"/>
</dbReference>
<evidence type="ECO:0000313" key="13">
    <source>
        <dbReference type="Proteomes" id="UP001610432"/>
    </source>
</evidence>
<dbReference type="GO" id="GO:0016787">
    <property type="term" value="F:hydrolase activity"/>
    <property type="evidence" value="ECO:0007669"/>
    <property type="project" value="UniProtKB-KW"/>
</dbReference>
<dbReference type="SMART" id="SM00487">
    <property type="entry name" value="DEXDc"/>
    <property type="match status" value="1"/>
</dbReference>
<dbReference type="PROSITE" id="PS00039">
    <property type="entry name" value="DEAD_ATP_HELICASE"/>
    <property type="match status" value="1"/>
</dbReference>
<feature type="region of interest" description="Disordered" evidence="9">
    <location>
        <begin position="601"/>
        <end position="639"/>
    </location>
</feature>
<evidence type="ECO:0000256" key="3">
    <source>
        <dbReference type="ARBA" id="ARBA00022806"/>
    </source>
</evidence>
<keyword evidence="13" id="KW-1185">Reference proteome</keyword>
<dbReference type="Pfam" id="PF00270">
    <property type="entry name" value="DEAD"/>
    <property type="match status" value="1"/>
</dbReference>
<keyword evidence="3 7" id="KW-0347">Helicase</keyword>
<evidence type="ECO:0000256" key="2">
    <source>
        <dbReference type="ARBA" id="ARBA00022801"/>
    </source>
</evidence>
<evidence type="ECO:0000256" key="5">
    <source>
        <dbReference type="ARBA" id="ARBA00022884"/>
    </source>
</evidence>
<name>A0ABR4M5Q7_9EURO</name>
<dbReference type="InterPro" id="IPR001650">
    <property type="entry name" value="Helicase_C-like"/>
</dbReference>
<keyword evidence="4 7" id="KW-0067">ATP-binding</keyword>
<comment type="domain">
    <text evidence="8">The Q motif is unique to and characteristic of the DEAD box family of RNA helicases and controls ATP binding and hydrolysis.</text>
</comment>
<dbReference type="PANTHER" id="PTHR24031">
    <property type="entry name" value="RNA HELICASE"/>
    <property type="match status" value="1"/>
</dbReference>
<dbReference type="EMBL" id="JBFXLQ010000002">
    <property type="protein sequence ID" value="KAL2871886.1"/>
    <property type="molecule type" value="Genomic_DNA"/>
</dbReference>
<dbReference type="Proteomes" id="UP001610432">
    <property type="component" value="Unassembled WGS sequence"/>
</dbReference>
<evidence type="ECO:0000256" key="1">
    <source>
        <dbReference type="ARBA" id="ARBA00022741"/>
    </source>
</evidence>
<dbReference type="InterPro" id="IPR011545">
    <property type="entry name" value="DEAD/DEAH_box_helicase_dom"/>
</dbReference>
<sequence length="652" mass="72098">MLGAFRRSAVSHALRASARAVPARSTPQRFQFLSSPDSASPHAARSLFHSTSIKFDAIANAAVQNDIQESDQEQPGLSGQFQELADKNLVEKSLIDNITGKMKIETMTDVQRLTIPVSVGGEDVLAQAKTGTGKTIAFLIPVLQNLLRDPTLKLSSFHRGRPTAAIDIRAIIVSPTRELAEQIAVEATRVAGGSGIVVQTAVGGTQKKAKLLQLQSEGCHILVATPGRLRDLLSDPYANVQAPKLSTLVLDEADRLLDDGFAPELMEIQQLLPDPTKVPRQTLMFSATVAPEVMGMVRQTMKPKFSFIKTVNDNEVPTHISVPQKQVILQGYENILPALFQMAKRAHENRRALERPFKAIVYFNSTKEVKAAFETFENLLNEPEDRRSGHPLDRMFLGEIHSRLTQQQRTRVSTWFRRCTSGLLFSSDVTARGMDFPDVTHVIQIGVPRGRADYVHRLGRTARANKTGEGWVFLHPAEKRAFNRLCHDIPINVDNTSLSAAQLDLTNPASLEYADPELVQIVRQVQHAAQRVSPKVRSEACSTHMIYVRGVFANKQQIASAMNDYAIHGFKLDSPPAFSPGLALKLGIRAQDGFVIRSPSVRDGEFGGQRRGGFGGGREEDFPRGGAPGFRNRGTKSSFDTWSRRRERIDYF</sequence>
<keyword evidence="5 8" id="KW-0694">RNA-binding</keyword>
<feature type="domain" description="Helicase C-terminal" evidence="11">
    <location>
        <begin position="338"/>
        <end position="509"/>
    </location>
</feature>
<organism evidence="12 13">
    <name type="scientific">Aspergillus lucknowensis</name>
    <dbReference type="NCBI Taxonomy" id="176173"/>
    <lineage>
        <taxon>Eukaryota</taxon>
        <taxon>Fungi</taxon>
        <taxon>Dikarya</taxon>
        <taxon>Ascomycota</taxon>
        <taxon>Pezizomycotina</taxon>
        <taxon>Eurotiomycetes</taxon>
        <taxon>Eurotiomycetidae</taxon>
        <taxon>Eurotiales</taxon>
        <taxon>Aspergillaceae</taxon>
        <taxon>Aspergillus</taxon>
        <taxon>Aspergillus subgen. Nidulantes</taxon>
    </lineage>
</organism>
<dbReference type="SUPFAM" id="SSF52540">
    <property type="entry name" value="P-loop containing nucleoside triphosphate hydrolases"/>
    <property type="match status" value="2"/>
</dbReference>
<dbReference type="GeneID" id="98150686"/>
<keyword evidence="1 7" id="KW-0547">Nucleotide-binding</keyword>
<comment type="function">
    <text evidence="8">RNA helicase.</text>
</comment>
<keyword evidence="2 7" id="KW-0378">Hydrolase</keyword>
<dbReference type="CDD" id="cd18787">
    <property type="entry name" value="SF2_C_DEAD"/>
    <property type="match status" value="1"/>
</dbReference>
<evidence type="ECO:0000256" key="4">
    <source>
        <dbReference type="ARBA" id="ARBA00022840"/>
    </source>
</evidence>
<dbReference type="InterPro" id="IPR014001">
    <property type="entry name" value="Helicase_ATP-bd"/>
</dbReference>
<evidence type="ECO:0000256" key="8">
    <source>
        <dbReference type="RuleBase" id="RU365068"/>
    </source>
</evidence>
<dbReference type="EC" id="3.6.4.13" evidence="8"/>
<feature type="domain" description="Helicase ATP-binding" evidence="10">
    <location>
        <begin position="115"/>
        <end position="307"/>
    </location>
</feature>
<evidence type="ECO:0000259" key="10">
    <source>
        <dbReference type="PROSITE" id="PS51192"/>
    </source>
</evidence>
<evidence type="ECO:0000256" key="7">
    <source>
        <dbReference type="RuleBase" id="RU000492"/>
    </source>
</evidence>
<accession>A0ABR4M5Q7</accession>